<accession>A0ABY5SFV9</accession>
<evidence type="ECO:0000313" key="3">
    <source>
        <dbReference type="EMBL" id="UVI32360.1"/>
    </source>
</evidence>
<evidence type="ECO:0000256" key="1">
    <source>
        <dbReference type="SAM" id="MobiDB-lite"/>
    </source>
</evidence>
<keyword evidence="2" id="KW-0812">Transmembrane</keyword>
<keyword evidence="2" id="KW-1133">Transmembrane helix</keyword>
<feature type="compositionally biased region" description="Basic and acidic residues" evidence="1">
    <location>
        <begin position="1"/>
        <end position="13"/>
    </location>
</feature>
<evidence type="ECO:0000256" key="2">
    <source>
        <dbReference type="SAM" id="Phobius"/>
    </source>
</evidence>
<name>A0ABY5SFV9_9BACL</name>
<feature type="region of interest" description="Disordered" evidence="1">
    <location>
        <begin position="1"/>
        <end position="31"/>
    </location>
</feature>
<reference evidence="3" key="1">
    <citation type="submission" date="2022-01" db="EMBL/GenBank/DDBJ databases">
        <title>Paenibacillus spongiae sp. nov., isolated from marine sponge.</title>
        <authorList>
            <person name="Li Z."/>
            <person name="Zhang M."/>
        </authorList>
    </citation>
    <scope>NUCLEOTIDE SEQUENCE</scope>
    <source>
        <strain evidence="3">PHS-Z3</strain>
    </source>
</reference>
<sequence length="78" mass="9079">MSRIEKFGRRRQADASAAKNSRQSDVRDGLAEGGLPSRRIIHPSNKKQMTQWLYRVQIFIYLLLVIGLLMWGKRMYGL</sequence>
<keyword evidence="4" id="KW-1185">Reference proteome</keyword>
<feature type="transmembrane region" description="Helical" evidence="2">
    <location>
        <begin position="52"/>
        <end position="72"/>
    </location>
</feature>
<dbReference type="Proteomes" id="UP001057877">
    <property type="component" value="Chromosome"/>
</dbReference>
<proteinExistence type="predicted"/>
<protein>
    <submittedName>
        <fullName evidence="3">Uncharacterized protein</fullName>
    </submittedName>
</protein>
<dbReference type="RefSeq" id="WP_258388416.1">
    <property type="nucleotide sequence ID" value="NZ_CP091430.1"/>
</dbReference>
<evidence type="ECO:0000313" key="4">
    <source>
        <dbReference type="Proteomes" id="UP001057877"/>
    </source>
</evidence>
<dbReference type="EMBL" id="CP091430">
    <property type="protein sequence ID" value="UVI32360.1"/>
    <property type="molecule type" value="Genomic_DNA"/>
</dbReference>
<keyword evidence="2" id="KW-0472">Membrane</keyword>
<organism evidence="3 4">
    <name type="scientific">Paenibacillus spongiae</name>
    <dbReference type="NCBI Taxonomy" id="2909671"/>
    <lineage>
        <taxon>Bacteria</taxon>
        <taxon>Bacillati</taxon>
        <taxon>Bacillota</taxon>
        <taxon>Bacilli</taxon>
        <taxon>Bacillales</taxon>
        <taxon>Paenibacillaceae</taxon>
        <taxon>Paenibacillus</taxon>
    </lineage>
</organism>
<gene>
    <name evidence="3" type="ORF">L1F29_11300</name>
</gene>